<feature type="region of interest" description="Disordered" evidence="1">
    <location>
        <begin position="85"/>
        <end position="120"/>
    </location>
</feature>
<feature type="transmembrane region" description="Helical" evidence="2">
    <location>
        <begin position="436"/>
        <end position="457"/>
    </location>
</feature>
<dbReference type="EMBL" id="CP036262">
    <property type="protein sequence ID" value="QDS91481.1"/>
    <property type="molecule type" value="Genomic_DNA"/>
</dbReference>
<feature type="transmembrane region" description="Helical" evidence="2">
    <location>
        <begin position="334"/>
        <end position="360"/>
    </location>
</feature>
<feature type="transmembrane region" description="Helical" evidence="2">
    <location>
        <begin position="366"/>
        <end position="386"/>
    </location>
</feature>
<evidence type="ECO:0000256" key="2">
    <source>
        <dbReference type="SAM" id="Phobius"/>
    </source>
</evidence>
<dbReference type="Proteomes" id="UP000320672">
    <property type="component" value="Chromosome"/>
</dbReference>
<proteinExistence type="predicted"/>
<feature type="compositionally biased region" description="Acidic residues" evidence="1">
    <location>
        <begin position="1"/>
        <end position="13"/>
    </location>
</feature>
<feature type="region of interest" description="Disordered" evidence="1">
    <location>
        <begin position="55"/>
        <end position="74"/>
    </location>
</feature>
<feature type="transmembrane region" description="Helical" evidence="2">
    <location>
        <begin position="411"/>
        <end position="430"/>
    </location>
</feature>
<keyword evidence="2" id="KW-0472">Membrane</keyword>
<name>A0A517M9H3_9BACT</name>
<feature type="region of interest" description="Disordered" evidence="1">
    <location>
        <begin position="1"/>
        <end position="39"/>
    </location>
</feature>
<feature type="transmembrane region" description="Helical" evidence="2">
    <location>
        <begin position="264"/>
        <end position="283"/>
    </location>
</feature>
<protein>
    <submittedName>
        <fullName evidence="3">Uncharacterized protein</fullName>
    </submittedName>
</protein>
<dbReference type="KEGG" id="rml:FF011L_02110"/>
<evidence type="ECO:0000256" key="1">
    <source>
        <dbReference type="SAM" id="MobiDB-lite"/>
    </source>
</evidence>
<feature type="transmembrane region" description="Helical" evidence="2">
    <location>
        <begin position="289"/>
        <end position="313"/>
    </location>
</feature>
<gene>
    <name evidence="3" type="ORF">FF011L_02110</name>
</gene>
<sequence length="477" mass="51632">MTPETPADDDDWLNLDQPLPAAGPPQQEPASVPKPVVKAPHAANVPPAAIVPPAATVPAVPASPPAAKTPATPAADDLFADDFPLSEPASDLPAPAANGSGGAFDDGDWSALQGAMPEGAEFDPFGASTTSNADPLAAEMLGEDDVVTDFRVTCPICASITYARPNQVGKQIKCSDCYSKFVVPPPPKPKKVYKPDIENAEVFQVSDSGASGKDYTSPFHKSARELLQEAEDAGFEEEESYENPDVKNWFLSVFRIFLDVQVPVHWMFLSLVGTMIGLIAWAFRDAMFLLPMSFGVLTLFFWAFVCACGFSVMESVSNNAKKVAAWPYMDPAEWFGQMVTVWAAAGMCIGPVLILSILTIGLHPLTVLFGMFALFIFFPFVLMSMLDSESIFIPFSLEVTKSVTRCQEQWGVLYLTSGLLFTGLFFMYLVCFFLPGWMAVGLVNFITVGGLFAYFAMLGRLAYAIGYVVPSHEKSPQ</sequence>
<dbReference type="AlphaFoldDB" id="A0A517M9H3"/>
<keyword evidence="4" id="KW-1185">Reference proteome</keyword>
<evidence type="ECO:0000313" key="4">
    <source>
        <dbReference type="Proteomes" id="UP000320672"/>
    </source>
</evidence>
<organism evidence="3 4">
    <name type="scientific">Roseimaritima multifibrata</name>
    <dbReference type="NCBI Taxonomy" id="1930274"/>
    <lineage>
        <taxon>Bacteria</taxon>
        <taxon>Pseudomonadati</taxon>
        <taxon>Planctomycetota</taxon>
        <taxon>Planctomycetia</taxon>
        <taxon>Pirellulales</taxon>
        <taxon>Pirellulaceae</taxon>
        <taxon>Roseimaritima</taxon>
    </lineage>
</organism>
<accession>A0A517M9H3</accession>
<evidence type="ECO:0000313" key="3">
    <source>
        <dbReference type="EMBL" id="QDS91481.1"/>
    </source>
</evidence>
<reference evidence="3 4" key="1">
    <citation type="submission" date="2019-02" db="EMBL/GenBank/DDBJ databases">
        <title>Deep-cultivation of Planctomycetes and their phenomic and genomic characterization uncovers novel biology.</title>
        <authorList>
            <person name="Wiegand S."/>
            <person name="Jogler M."/>
            <person name="Boedeker C."/>
            <person name="Pinto D."/>
            <person name="Vollmers J."/>
            <person name="Rivas-Marin E."/>
            <person name="Kohn T."/>
            <person name="Peeters S.H."/>
            <person name="Heuer A."/>
            <person name="Rast P."/>
            <person name="Oberbeckmann S."/>
            <person name="Bunk B."/>
            <person name="Jeske O."/>
            <person name="Meyerdierks A."/>
            <person name="Storesund J.E."/>
            <person name="Kallscheuer N."/>
            <person name="Luecker S."/>
            <person name="Lage O.M."/>
            <person name="Pohl T."/>
            <person name="Merkel B.J."/>
            <person name="Hornburger P."/>
            <person name="Mueller R.-W."/>
            <person name="Bruemmer F."/>
            <person name="Labrenz M."/>
            <person name="Spormann A.M."/>
            <person name="Op den Camp H."/>
            <person name="Overmann J."/>
            <person name="Amann R."/>
            <person name="Jetten M.S.M."/>
            <person name="Mascher T."/>
            <person name="Medema M.H."/>
            <person name="Devos D.P."/>
            <person name="Kaster A.-K."/>
            <person name="Ovreas L."/>
            <person name="Rohde M."/>
            <person name="Galperin M.Y."/>
            <person name="Jogler C."/>
        </authorList>
    </citation>
    <scope>NUCLEOTIDE SEQUENCE [LARGE SCALE GENOMIC DNA]</scope>
    <source>
        <strain evidence="3 4">FF011L</strain>
    </source>
</reference>
<feature type="compositionally biased region" description="Low complexity" evidence="1">
    <location>
        <begin position="29"/>
        <end position="39"/>
    </location>
</feature>
<keyword evidence="2" id="KW-1133">Transmembrane helix</keyword>
<keyword evidence="2" id="KW-0812">Transmembrane</keyword>